<proteinExistence type="inferred from homology"/>
<dbReference type="EMBL" id="JARWAO010000006">
    <property type="protein sequence ID" value="MDR5896822.1"/>
    <property type="molecule type" value="Genomic_DNA"/>
</dbReference>
<keyword evidence="5" id="KW-0501">Molybdenum cofactor biosynthesis</keyword>
<dbReference type="InterPro" id="IPR036563">
    <property type="entry name" value="MoaE_sf"/>
</dbReference>
<dbReference type="Pfam" id="PF02391">
    <property type="entry name" value="MoaE"/>
    <property type="match status" value="1"/>
</dbReference>
<evidence type="ECO:0000256" key="5">
    <source>
        <dbReference type="ARBA" id="ARBA00023150"/>
    </source>
</evidence>
<dbReference type="Proteomes" id="UP001269375">
    <property type="component" value="Unassembled WGS sequence"/>
</dbReference>
<protein>
    <recommendedName>
        <fullName evidence="4">Molybdopterin synthase catalytic subunit</fullName>
        <ecNumber evidence="3">2.8.1.12</ecNumber>
    </recommendedName>
    <alternativeName>
        <fullName evidence="9">MPT synthase subunit 2</fullName>
    </alternativeName>
    <alternativeName>
        <fullName evidence="7">Molybdenum cofactor biosynthesis protein E</fullName>
    </alternativeName>
    <alternativeName>
        <fullName evidence="8">Molybdopterin-converting factor large subunit</fullName>
    </alternativeName>
    <alternativeName>
        <fullName evidence="10">Molybdopterin-converting factor subunit 2</fullName>
    </alternativeName>
</protein>
<dbReference type="Gene3D" id="3.90.1170.40">
    <property type="entry name" value="Molybdopterin biosynthesis MoaE subunit"/>
    <property type="match status" value="1"/>
</dbReference>
<evidence type="ECO:0000256" key="7">
    <source>
        <dbReference type="ARBA" id="ARBA00029745"/>
    </source>
</evidence>
<comment type="similarity">
    <text evidence="2">Belongs to the MoaE family.</text>
</comment>
<evidence type="ECO:0000256" key="8">
    <source>
        <dbReference type="ARBA" id="ARBA00030407"/>
    </source>
</evidence>
<reference evidence="12 13" key="1">
    <citation type="submission" date="2023-04" db="EMBL/GenBank/DDBJ databases">
        <title>A long-awaited taxogenomic arrangement of the family Halomonadaceae.</title>
        <authorList>
            <person name="De La Haba R."/>
            <person name="Chuvochina M."/>
            <person name="Wittouck S."/>
            <person name="Arahal D.R."/>
            <person name="Sanchez-Porro C."/>
            <person name="Hugenholtz P."/>
            <person name="Ventosa A."/>
        </authorList>
    </citation>
    <scope>NUCLEOTIDE SEQUENCE [LARGE SCALE GENOMIC DNA]</scope>
    <source>
        <strain evidence="12 13">DSM 22428</strain>
    </source>
</reference>
<name>A0ABU1GZ58_9GAMM</name>
<dbReference type="EC" id="2.8.1.12" evidence="3"/>
<dbReference type="PANTHER" id="PTHR23404">
    <property type="entry name" value="MOLYBDOPTERIN SYNTHASE RELATED"/>
    <property type="match status" value="1"/>
</dbReference>
<evidence type="ECO:0000256" key="4">
    <source>
        <dbReference type="ARBA" id="ARBA00013858"/>
    </source>
</evidence>
<dbReference type="SUPFAM" id="SSF54690">
    <property type="entry name" value="Molybdopterin synthase subunit MoaE"/>
    <property type="match status" value="1"/>
</dbReference>
<evidence type="ECO:0000256" key="10">
    <source>
        <dbReference type="ARBA" id="ARBA00032474"/>
    </source>
</evidence>
<dbReference type="CDD" id="cd00756">
    <property type="entry name" value="MoaE"/>
    <property type="match status" value="1"/>
</dbReference>
<evidence type="ECO:0000313" key="13">
    <source>
        <dbReference type="Proteomes" id="UP001269375"/>
    </source>
</evidence>
<evidence type="ECO:0000256" key="6">
    <source>
        <dbReference type="ARBA" id="ARBA00026066"/>
    </source>
</evidence>
<evidence type="ECO:0000256" key="3">
    <source>
        <dbReference type="ARBA" id="ARBA00011950"/>
    </source>
</evidence>
<dbReference type="InterPro" id="IPR003448">
    <property type="entry name" value="Mopterin_biosynth_MoaE"/>
</dbReference>
<comment type="subunit">
    <text evidence="6">Heterotetramer of 2 MoaD subunits and 2 MoaE subunits. Also stable as homodimer. The enzyme changes between these two forms during catalysis.</text>
</comment>
<evidence type="ECO:0000313" key="12">
    <source>
        <dbReference type="EMBL" id="MDR5896822.1"/>
    </source>
</evidence>
<dbReference type="RefSeq" id="WP_251590324.1">
    <property type="nucleotide sequence ID" value="NZ_JAMLJI010000001.1"/>
</dbReference>
<keyword evidence="13" id="KW-1185">Reference proteome</keyword>
<evidence type="ECO:0000256" key="1">
    <source>
        <dbReference type="ARBA" id="ARBA00005046"/>
    </source>
</evidence>
<comment type="pathway">
    <text evidence="1">Cofactor biosynthesis; molybdopterin biosynthesis.</text>
</comment>
<evidence type="ECO:0000256" key="11">
    <source>
        <dbReference type="ARBA" id="ARBA00049878"/>
    </source>
</evidence>
<comment type="caution">
    <text evidence="12">The sequence shown here is derived from an EMBL/GenBank/DDBJ whole genome shotgun (WGS) entry which is preliminary data.</text>
</comment>
<accession>A0ABU1GZ58</accession>
<evidence type="ECO:0000256" key="2">
    <source>
        <dbReference type="ARBA" id="ARBA00005426"/>
    </source>
</evidence>
<gene>
    <name evidence="12" type="ORF">QC825_12120</name>
</gene>
<evidence type="ECO:0000256" key="9">
    <source>
        <dbReference type="ARBA" id="ARBA00030781"/>
    </source>
</evidence>
<sequence length="150" mass="17430">MTVRIQPDAFDINAEYLEFTENNREMGGVVMFVGRVRDMIDASVEALTLEHYPAMTERILDDLVKDAKARWNIDQARIVHRVGRLSLGEDIVLVIVGARHRQSAFEACAYLMDILKTDAPFWKQEHTSHGSYWVRERESDQHAKDRWRNA</sequence>
<organism evidence="12 13">
    <name type="scientific">Larsenimonas suaedae</name>
    <dbReference type="NCBI Taxonomy" id="1851019"/>
    <lineage>
        <taxon>Bacteria</taxon>
        <taxon>Pseudomonadati</taxon>
        <taxon>Pseudomonadota</taxon>
        <taxon>Gammaproteobacteria</taxon>
        <taxon>Oceanospirillales</taxon>
        <taxon>Halomonadaceae</taxon>
        <taxon>Larsenimonas</taxon>
    </lineage>
</organism>
<comment type="catalytic activity">
    <reaction evidence="11">
        <text>2 [molybdopterin-synthase sulfur-carrier protein]-C-terminal-Gly-aminoethanethioate + cyclic pyranopterin phosphate + H2O = molybdopterin + 2 [molybdopterin-synthase sulfur-carrier protein]-C-terminal Gly-Gly + 2 H(+)</text>
        <dbReference type="Rhea" id="RHEA:26333"/>
        <dbReference type="Rhea" id="RHEA-COMP:12202"/>
        <dbReference type="Rhea" id="RHEA-COMP:19907"/>
        <dbReference type="ChEBI" id="CHEBI:15377"/>
        <dbReference type="ChEBI" id="CHEBI:15378"/>
        <dbReference type="ChEBI" id="CHEBI:58698"/>
        <dbReference type="ChEBI" id="CHEBI:59648"/>
        <dbReference type="ChEBI" id="CHEBI:90778"/>
        <dbReference type="ChEBI" id="CHEBI:232372"/>
        <dbReference type="EC" id="2.8.1.12"/>
    </reaction>
</comment>